<comment type="catalytic activity">
    <reaction evidence="1">
        <text>ATP + protein L-histidine = ADP + protein N-phospho-L-histidine.</text>
        <dbReference type="EC" id="2.7.13.3"/>
    </reaction>
</comment>
<dbReference type="SUPFAM" id="SSF47384">
    <property type="entry name" value="Homodimeric domain of signal transducing histidine kinase"/>
    <property type="match status" value="1"/>
</dbReference>
<reference evidence="17 18" key="1">
    <citation type="submission" date="2022-06" db="EMBL/GenBank/DDBJ databases">
        <title>Dyella sp. Sa strain:Sa Genome sequencing.</title>
        <authorList>
            <person name="Park S."/>
        </authorList>
    </citation>
    <scope>NUCLEOTIDE SEQUENCE [LARGE SCALE GENOMIC DNA]</scope>
    <source>
        <strain evidence="17 18">Sa</strain>
    </source>
</reference>
<dbReference type="PROSITE" id="PS50110">
    <property type="entry name" value="RESPONSE_REGULATORY"/>
    <property type="match status" value="2"/>
</dbReference>
<dbReference type="Gene3D" id="3.30.450.20">
    <property type="entry name" value="PAS domain"/>
    <property type="match status" value="3"/>
</dbReference>
<accession>A0ABT1F7C8</accession>
<evidence type="ECO:0000256" key="1">
    <source>
        <dbReference type="ARBA" id="ARBA00000085"/>
    </source>
</evidence>
<keyword evidence="5 13" id="KW-0597">Phosphoprotein</keyword>
<evidence type="ECO:0000256" key="6">
    <source>
        <dbReference type="ARBA" id="ARBA00022679"/>
    </source>
</evidence>
<sequence length="983" mass="106575">MSARRGGTLAAALLVLVVVSLAVNLVIAGIERGSLRRQVQADNGHAIALIARTLRDDLARVRGDAIILSRTVVAEQMLQDGGPALRQRAERLLHAMADARGDYSQLRFIDAGGREVVRVDSRARVVEVVPPEQLQDKSQRPYVHAVAKMSAGQVYISRIDLNIEHGQIVEPQEPTLRVGAPVFSGDGQRLGMVMINVDGRHLLQRFVVDAQQAHGSVWLVDAAGNWLHGPDASRDWRFAIPGARRAGMDTDFPGAWAVMRAHKQGQSRGAFGLLTFDQLAAAGTGLVQPDSAFGLRVVALAPDPTLASIMFDRAHMVGYALTLPALLLLAAWLAHLRVRLSGVEAEVAANSRLLKDIFDHSRLSMKVKDLQGRIVRANDAAGELLGRSPDQLIGQTIDAVATEATAATIGQHDREVIDSGEVTTYEEQVEYLGGNFTLLTTRFPVTDEHDRVVGVGAMSLDITSRIRMEQWLRVAKDQAEAANTAKAAFLANMSHELRTPLNSIIGISELLLEQAEEEDDDPLTVESLHRVVGAGRHLLTLINDILDISRIDAGRVELVLEPILVSTLAESALSTLQPLAVANGNRLSMVVAADPGVVAIDAVRMRQVLINLLGNAIKFTRDGEITLRLERDVDTLRIAVTDTGIGMTPEQMERIFTPFEQADRSITRRFGGSGLGLAISRQLVQLMGGWIAVESEPGRGSTFTVSIPVGAFEAPSRDPGPAAPDEPSRDSLVLVADDDEDARRLLIGALERHGLPVITACSGAEALQQVRSQRPAVMLLDILLGDMSGWDVLAALRADPLYANLPVILCTVTDPDHRTAALGVVEHMTKPVDRDQLVRLVKRFVRSGPQSNVLVVDDDDHYREQLAMVLRRAGCRVRMAANGQQALMHMEQEPPDLVLLDLVMPVMDGLEVIGAMQGHPLLAHVQVVLVTAADVPQHTVQKLNESAVMLVSKAEVGLDCIARRARDLLDRVESETRDAGTRG</sequence>
<evidence type="ECO:0000256" key="12">
    <source>
        <dbReference type="ARBA" id="ARBA00023012"/>
    </source>
</evidence>
<dbReference type="PROSITE" id="PS50112">
    <property type="entry name" value="PAS"/>
    <property type="match status" value="1"/>
</dbReference>
<evidence type="ECO:0000256" key="9">
    <source>
        <dbReference type="ARBA" id="ARBA00022777"/>
    </source>
</evidence>
<feature type="domain" description="Response regulatory" evidence="15">
    <location>
        <begin position="732"/>
        <end position="845"/>
    </location>
</feature>
<dbReference type="PANTHER" id="PTHR43047">
    <property type="entry name" value="TWO-COMPONENT HISTIDINE PROTEIN KINASE"/>
    <property type="match status" value="1"/>
</dbReference>
<dbReference type="Pfam" id="PF08448">
    <property type="entry name" value="PAS_4"/>
    <property type="match status" value="1"/>
</dbReference>
<evidence type="ECO:0000259" key="14">
    <source>
        <dbReference type="PROSITE" id="PS50109"/>
    </source>
</evidence>
<keyword evidence="12" id="KW-0902">Two-component regulatory system</keyword>
<keyword evidence="6" id="KW-0808">Transferase</keyword>
<keyword evidence="8" id="KW-0547">Nucleotide-binding</keyword>
<dbReference type="InterPro" id="IPR035965">
    <property type="entry name" value="PAS-like_dom_sf"/>
</dbReference>
<dbReference type="SUPFAM" id="SSF55874">
    <property type="entry name" value="ATPase domain of HSP90 chaperone/DNA topoisomerase II/histidine kinase"/>
    <property type="match status" value="1"/>
</dbReference>
<keyword evidence="4" id="KW-1003">Cell membrane</keyword>
<feature type="domain" description="Histidine kinase" evidence="14">
    <location>
        <begin position="492"/>
        <end position="711"/>
    </location>
</feature>
<dbReference type="InterPro" id="IPR004358">
    <property type="entry name" value="Sig_transdc_His_kin-like_C"/>
</dbReference>
<comment type="caution">
    <text evidence="17">The sequence shown here is derived from an EMBL/GenBank/DDBJ whole genome shotgun (WGS) entry which is preliminary data.</text>
</comment>
<dbReference type="InterPro" id="IPR011006">
    <property type="entry name" value="CheY-like_superfamily"/>
</dbReference>
<dbReference type="InterPro" id="IPR029151">
    <property type="entry name" value="Sensor-like_sf"/>
</dbReference>
<dbReference type="SUPFAM" id="SSF103190">
    <property type="entry name" value="Sensory domain-like"/>
    <property type="match status" value="2"/>
</dbReference>
<keyword evidence="9" id="KW-0418">Kinase</keyword>
<dbReference type="InterPro" id="IPR036097">
    <property type="entry name" value="HisK_dim/P_sf"/>
</dbReference>
<dbReference type="InterPro" id="IPR003594">
    <property type="entry name" value="HATPase_dom"/>
</dbReference>
<dbReference type="InterPro" id="IPR000014">
    <property type="entry name" value="PAS"/>
</dbReference>
<dbReference type="SMART" id="SM00388">
    <property type="entry name" value="HisKA"/>
    <property type="match status" value="1"/>
</dbReference>
<keyword evidence="11" id="KW-0472">Membrane</keyword>
<dbReference type="InterPro" id="IPR003661">
    <property type="entry name" value="HisK_dim/P_dom"/>
</dbReference>
<evidence type="ECO:0000313" key="17">
    <source>
        <dbReference type="EMBL" id="MCP1373291.1"/>
    </source>
</evidence>
<dbReference type="Pfam" id="PF02518">
    <property type="entry name" value="HATPase_c"/>
    <property type="match status" value="1"/>
</dbReference>
<evidence type="ECO:0000256" key="8">
    <source>
        <dbReference type="ARBA" id="ARBA00022741"/>
    </source>
</evidence>
<dbReference type="CDD" id="cd00130">
    <property type="entry name" value="PAS"/>
    <property type="match status" value="1"/>
</dbReference>
<dbReference type="InterPro" id="IPR001789">
    <property type="entry name" value="Sig_transdc_resp-reg_receiver"/>
</dbReference>
<evidence type="ECO:0000256" key="11">
    <source>
        <dbReference type="ARBA" id="ARBA00022989"/>
    </source>
</evidence>
<protein>
    <recommendedName>
        <fullName evidence="3">histidine kinase</fullName>
        <ecNumber evidence="3">2.7.13.3</ecNumber>
    </recommendedName>
</protein>
<dbReference type="SUPFAM" id="SSF55785">
    <property type="entry name" value="PYP-like sensor domain (PAS domain)"/>
    <property type="match status" value="1"/>
</dbReference>
<feature type="domain" description="Response regulatory" evidence="15">
    <location>
        <begin position="852"/>
        <end position="968"/>
    </location>
</feature>
<dbReference type="SUPFAM" id="SSF52172">
    <property type="entry name" value="CheY-like"/>
    <property type="match status" value="2"/>
</dbReference>
<comment type="subcellular location">
    <subcellularLocation>
        <location evidence="2">Cell membrane</location>
        <topology evidence="2">Multi-pass membrane protein</topology>
    </subcellularLocation>
</comment>
<organism evidence="17 18">
    <name type="scientific">Dyella lutea</name>
    <dbReference type="NCBI Taxonomy" id="2950441"/>
    <lineage>
        <taxon>Bacteria</taxon>
        <taxon>Pseudomonadati</taxon>
        <taxon>Pseudomonadota</taxon>
        <taxon>Gammaproteobacteria</taxon>
        <taxon>Lysobacterales</taxon>
        <taxon>Rhodanobacteraceae</taxon>
        <taxon>Dyella</taxon>
    </lineage>
</organism>
<dbReference type="PROSITE" id="PS50109">
    <property type="entry name" value="HIS_KIN"/>
    <property type="match status" value="1"/>
</dbReference>
<evidence type="ECO:0000259" key="16">
    <source>
        <dbReference type="PROSITE" id="PS50112"/>
    </source>
</evidence>
<dbReference type="InterPro" id="IPR036890">
    <property type="entry name" value="HATPase_C_sf"/>
</dbReference>
<dbReference type="PANTHER" id="PTHR43047:SF63">
    <property type="entry name" value="HISTIDINE KINASE"/>
    <property type="match status" value="1"/>
</dbReference>
<dbReference type="SMART" id="SM00387">
    <property type="entry name" value="HATPase_c"/>
    <property type="match status" value="1"/>
</dbReference>
<dbReference type="SMART" id="SM00448">
    <property type="entry name" value="REC"/>
    <property type="match status" value="2"/>
</dbReference>
<dbReference type="EMBL" id="JAMZEK010000001">
    <property type="protein sequence ID" value="MCP1373291.1"/>
    <property type="molecule type" value="Genomic_DNA"/>
</dbReference>
<dbReference type="PRINTS" id="PR00344">
    <property type="entry name" value="BCTRLSENSOR"/>
</dbReference>
<evidence type="ECO:0000256" key="7">
    <source>
        <dbReference type="ARBA" id="ARBA00022692"/>
    </source>
</evidence>
<dbReference type="CDD" id="cd16922">
    <property type="entry name" value="HATPase_EvgS-ArcB-TorS-like"/>
    <property type="match status" value="1"/>
</dbReference>
<evidence type="ECO:0000313" key="18">
    <source>
        <dbReference type="Proteomes" id="UP001204615"/>
    </source>
</evidence>
<dbReference type="Pfam" id="PF21623">
    <property type="entry name" value="HK_sensor_dom_bact"/>
    <property type="match status" value="1"/>
</dbReference>
<dbReference type="Gene3D" id="3.30.565.10">
    <property type="entry name" value="Histidine kinase-like ATPase, C-terminal domain"/>
    <property type="match status" value="1"/>
</dbReference>
<dbReference type="NCBIfam" id="TIGR00229">
    <property type="entry name" value="sensory_box"/>
    <property type="match status" value="1"/>
</dbReference>
<keyword evidence="11" id="KW-1133">Transmembrane helix</keyword>
<evidence type="ECO:0000259" key="15">
    <source>
        <dbReference type="PROSITE" id="PS50110"/>
    </source>
</evidence>
<evidence type="ECO:0000256" key="13">
    <source>
        <dbReference type="PROSITE-ProRule" id="PRU00169"/>
    </source>
</evidence>
<feature type="domain" description="PAS" evidence="16">
    <location>
        <begin position="350"/>
        <end position="396"/>
    </location>
</feature>
<feature type="modified residue" description="4-aspartylphosphate" evidence="13">
    <location>
        <position position="781"/>
    </location>
</feature>
<evidence type="ECO:0000256" key="3">
    <source>
        <dbReference type="ARBA" id="ARBA00012438"/>
    </source>
</evidence>
<evidence type="ECO:0000256" key="4">
    <source>
        <dbReference type="ARBA" id="ARBA00022475"/>
    </source>
</evidence>
<feature type="modified residue" description="4-aspartylphosphate" evidence="13">
    <location>
        <position position="901"/>
    </location>
</feature>
<evidence type="ECO:0000256" key="2">
    <source>
        <dbReference type="ARBA" id="ARBA00004651"/>
    </source>
</evidence>
<dbReference type="RefSeq" id="WP_253565039.1">
    <property type="nucleotide sequence ID" value="NZ_JAMZEK010000001.1"/>
</dbReference>
<dbReference type="InterPro" id="IPR048760">
    <property type="entry name" value="VP0354-like_sensor_dom"/>
</dbReference>
<dbReference type="Proteomes" id="UP001204615">
    <property type="component" value="Unassembled WGS sequence"/>
</dbReference>
<evidence type="ECO:0000256" key="5">
    <source>
        <dbReference type="ARBA" id="ARBA00022553"/>
    </source>
</evidence>
<evidence type="ECO:0000256" key="10">
    <source>
        <dbReference type="ARBA" id="ARBA00022840"/>
    </source>
</evidence>
<dbReference type="Gene3D" id="1.10.287.130">
    <property type="match status" value="1"/>
</dbReference>
<keyword evidence="10" id="KW-0067">ATP-binding</keyword>
<dbReference type="EC" id="2.7.13.3" evidence="3"/>
<keyword evidence="18" id="KW-1185">Reference proteome</keyword>
<dbReference type="Gene3D" id="3.40.50.2300">
    <property type="match status" value="2"/>
</dbReference>
<proteinExistence type="predicted"/>
<dbReference type="InterPro" id="IPR013656">
    <property type="entry name" value="PAS_4"/>
</dbReference>
<gene>
    <name evidence="17" type="ORF">NC595_04385</name>
</gene>
<dbReference type="CDD" id="cd00082">
    <property type="entry name" value="HisKA"/>
    <property type="match status" value="1"/>
</dbReference>
<keyword evidence="7" id="KW-0812">Transmembrane</keyword>
<name>A0ABT1F7C8_9GAMM</name>
<dbReference type="Pfam" id="PF00072">
    <property type="entry name" value="Response_reg"/>
    <property type="match status" value="2"/>
</dbReference>
<dbReference type="Pfam" id="PF00512">
    <property type="entry name" value="HisKA"/>
    <property type="match status" value="1"/>
</dbReference>
<dbReference type="SMART" id="SM00091">
    <property type="entry name" value="PAS"/>
    <property type="match status" value="1"/>
</dbReference>
<dbReference type="InterPro" id="IPR005467">
    <property type="entry name" value="His_kinase_dom"/>
</dbReference>